<organism evidence="8 9">
    <name type="scientific">Zymoseptoria tritici (strain CBS 115943 / IPO323)</name>
    <name type="common">Speckled leaf blotch fungus</name>
    <name type="synonym">Septoria tritici</name>
    <dbReference type="NCBI Taxonomy" id="336722"/>
    <lineage>
        <taxon>Eukaryota</taxon>
        <taxon>Fungi</taxon>
        <taxon>Dikarya</taxon>
        <taxon>Ascomycota</taxon>
        <taxon>Pezizomycotina</taxon>
        <taxon>Dothideomycetes</taxon>
        <taxon>Dothideomycetidae</taxon>
        <taxon>Mycosphaerellales</taxon>
        <taxon>Mycosphaerellaceae</taxon>
        <taxon>Zymoseptoria</taxon>
    </lineage>
</organism>
<feature type="compositionally biased region" description="Basic and acidic residues" evidence="6">
    <location>
        <begin position="1"/>
        <end position="20"/>
    </location>
</feature>
<dbReference type="KEGG" id="ztr:MYCGRDRAFT_111534"/>
<evidence type="ECO:0000256" key="3">
    <source>
        <dbReference type="ARBA" id="ARBA00022824"/>
    </source>
</evidence>
<comment type="subcellular location">
    <subcellularLocation>
        <location evidence="1">Endoplasmic reticulum membrane</location>
        <topology evidence="1">Single-pass membrane protein</topology>
    </subcellularLocation>
</comment>
<evidence type="ECO:0000313" key="8">
    <source>
        <dbReference type="EMBL" id="EGP82972.1"/>
    </source>
</evidence>
<dbReference type="PROSITE" id="PS00636">
    <property type="entry name" value="DNAJ_1"/>
    <property type="match status" value="1"/>
</dbReference>
<evidence type="ECO:0000256" key="6">
    <source>
        <dbReference type="SAM" id="MobiDB-lite"/>
    </source>
</evidence>
<dbReference type="RefSeq" id="XP_003847996.1">
    <property type="nucleotide sequence ID" value="XM_003847948.1"/>
</dbReference>
<dbReference type="Gene3D" id="1.10.287.110">
    <property type="entry name" value="DnaJ domain"/>
    <property type="match status" value="1"/>
</dbReference>
<dbReference type="PROSITE" id="PS50076">
    <property type="entry name" value="DNAJ_2"/>
    <property type="match status" value="1"/>
</dbReference>
<dbReference type="InParanoid" id="F9XP21"/>
<accession>F9XP21</accession>
<keyword evidence="2" id="KW-0812">Transmembrane</keyword>
<dbReference type="eggNOG" id="KOG0714">
    <property type="taxonomic scope" value="Eukaryota"/>
</dbReference>
<dbReference type="FunFam" id="1.10.287.110:FF:000069">
    <property type="entry name" value="ER associated DnaJ chaperone"/>
    <property type="match status" value="1"/>
</dbReference>
<feature type="region of interest" description="Disordered" evidence="6">
    <location>
        <begin position="105"/>
        <end position="141"/>
    </location>
</feature>
<dbReference type="Pfam" id="PF09320">
    <property type="entry name" value="DUF1977"/>
    <property type="match status" value="1"/>
</dbReference>
<sequence>MPSDEKSNGDASHRKHDDGSSTRAFTVEQKAAVLRVKRCKPTDFYDILGLESVKSTCTDSEIKKAYRKLSLLTHPDKNGYAGADEAFKMVSRAFQVLSDSDKKSRYDKFGGDPDNRFSSAAASSGASPFSGFAQQRRGGGGFEEEISPEELFRQFFGGGMGGPFGGMGGGFGGPGFVFNMGGGGPGVRVHQFGGNRPRRRPHNHDPNAAQPQQSPLQVLQGLLPLLLLFILPLLSSLFGGGDSTPRGPQMRFDKAVPPHTLQHTSNRLNVPYWVNPTEVQEYSTKKWKELDKVAEGRYVQQLSGECEWEQATRQRLAQEAQGFFFTDQEKLDRARKMPMASCISSRTKSAHSAHLASKATKAGLMLSKISFNLFHSTSRKALAVTKSPLTRRHAALPGALEFARLSQCRPVCRFSSHLIKPSQPGVQVLNPAFVRSFGRA</sequence>
<keyword evidence="4" id="KW-1133">Transmembrane helix</keyword>
<dbReference type="PANTHER" id="PTHR43908">
    <property type="entry name" value="AT29763P-RELATED"/>
    <property type="match status" value="1"/>
</dbReference>
<keyword evidence="3" id="KW-0256">Endoplasmic reticulum</keyword>
<feature type="compositionally biased region" description="Basic and acidic residues" evidence="6">
    <location>
        <begin position="105"/>
        <end position="115"/>
    </location>
</feature>
<protein>
    <recommendedName>
        <fullName evidence="7">J domain-containing protein</fullName>
    </recommendedName>
</protein>
<dbReference type="OMA" id="ARSREHN"/>
<dbReference type="PANTHER" id="PTHR43908:SF3">
    <property type="entry name" value="AT29763P-RELATED"/>
    <property type="match status" value="1"/>
</dbReference>
<dbReference type="AlphaFoldDB" id="F9XP21"/>
<dbReference type="Pfam" id="PF00226">
    <property type="entry name" value="DnaJ"/>
    <property type="match status" value="1"/>
</dbReference>
<dbReference type="GeneID" id="13396064"/>
<name>F9XP21_ZYMTI</name>
<dbReference type="HOGENOM" id="CLU_043579_1_0_1"/>
<dbReference type="Proteomes" id="UP000008062">
    <property type="component" value="Chromosome 12"/>
</dbReference>
<dbReference type="PRINTS" id="PR00625">
    <property type="entry name" value="JDOMAIN"/>
</dbReference>
<evidence type="ECO:0000313" key="9">
    <source>
        <dbReference type="Proteomes" id="UP000008062"/>
    </source>
</evidence>
<dbReference type="EMBL" id="CM001207">
    <property type="protein sequence ID" value="EGP82972.1"/>
    <property type="molecule type" value="Genomic_DNA"/>
</dbReference>
<dbReference type="GO" id="GO:0071218">
    <property type="term" value="P:cellular response to misfolded protein"/>
    <property type="evidence" value="ECO:0007669"/>
    <property type="project" value="TreeGrafter"/>
</dbReference>
<proteinExistence type="predicted"/>
<gene>
    <name evidence="8" type="ORF">MYCGRDRAFT_111534</name>
</gene>
<dbReference type="GO" id="GO:0030544">
    <property type="term" value="F:Hsp70 protein binding"/>
    <property type="evidence" value="ECO:0007669"/>
    <property type="project" value="TreeGrafter"/>
</dbReference>
<evidence type="ECO:0000259" key="7">
    <source>
        <dbReference type="PROSITE" id="PS50076"/>
    </source>
</evidence>
<evidence type="ECO:0000256" key="4">
    <source>
        <dbReference type="ARBA" id="ARBA00022989"/>
    </source>
</evidence>
<dbReference type="InterPro" id="IPR018253">
    <property type="entry name" value="DnaJ_domain_CS"/>
</dbReference>
<feature type="region of interest" description="Disordered" evidence="6">
    <location>
        <begin position="1"/>
        <end position="24"/>
    </location>
</feature>
<feature type="domain" description="J" evidence="7">
    <location>
        <begin position="43"/>
        <end position="110"/>
    </location>
</feature>
<keyword evidence="5" id="KW-0472">Membrane</keyword>
<dbReference type="STRING" id="336722.F9XP21"/>
<reference evidence="8 9" key="1">
    <citation type="journal article" date="2011" name="PLoS Genet.">
        <title>Finished genome of the fungal wheat pathogen Mycosphaerella graminicola reveals dispensome structure, chromosome plasticity, and stealth pathogenesis.</title>
        <authorList>
            <person name="Goodwin S.B."/>
            <person name="Ben M'barek S."/>
            <person name="Dhillon B."/>
            <person name="Wittenberg A.H.J."/>
            <person name="Crane C.F."/>
            <person name="Hane J.K."/>
            <person name="Foster A.J."/>
            <person name="Van der Lee T.A.J."/>
            <person name="Grimwood J."/>
            <person name="Aerts A."/>
            <person name="Antoniw J."/>
            <person name="Bailey A."/>
            <person name="Bluhm B."/>
            <person name="Bowler J."/>
            <person name="Bristow J."/>
            <person name="van der Burgt A."/>
            <person name="Canto-Canche B."/>
            <person name="Churchill A.C.L."/>
            <person name="Conde-Ferraez L."/>
            <person name="Cools H.J."/>
            <person name="Coutinho P.M."/>
            <person name="Csukai M."/>
            <person name="Dehal P."/>
            <person name="De Wit P."/>
            <person name="Donzelli B."/>
            <person name="van de Geest H.C."/>
            <person name="van Ham R.C.H.J."/>
            <person name="Hammond-Kosack K.E."/>
            <person name="Henrissat B."/>
            <person name="Kilian A."/>
            <person name="Kobayashi A.K."/>
            <person name="Koopmann E."/>
            <person name="Kourmpetis Y."/>
            <person name="Kuzniar A."/>
            <person name="Lindquist E."/>
            <person name="Lombard V."/>
            <person name="Maliepaard C."/>
            <person name="Martins N."/>
            <person name="Mehrabi R."/>
            <person name="Nap J.P.H."/>
            <person name="Ponomarenko A."/>
            <person name="Rudd J.J."/>
            <person name="Salamov A."/>
            <person name="Schmutz J."/>
            <person name="Schouten H.J."/>
            <person name="Shapiro H."/>
            <person name="Stergiopoulos I."/>
            <person name="Torriani S.F.F."/>
            <person name="Tu H."/>
            <person name="de Vries R.P."/>
            <person name="Waalwijk C."/>
            <person name="Ware S.B."/>
            <person name="Wiebenga A."/>
            <person name="Zwiers L.-H."/>
            <person name="Oliver R.P."/>
            <person name="Grigoriev I.V."/>
            <person name="Kema G.H.J."/>
        </authorList>
    </citation>
    <scope>NUCLEOTIDE SEQUENCE [LARGE SCALE GENOMIC DNA]</scope>
    <source>
        <strain evidence="9">CBS 115943 / IPO323</strain>
    </source>
</reference>
<evidence type="ECO:0000256" key="1">
    <source>
        <dbReference type="ARBA" id="ARBA00004389"/>
    </source>
</evidence>
<dbReference type="SUPFAM" id="SSF46565">
    <property type="entry name" value="Chaperone J-domain"/>
    <property type="match status" value="1"/>
</dbReference>
<feature type="compositionally biased region" description="Low complexity" evidence="6">
    <location>
        <begin position="117"/>
        <end position="136"/>
    </location>
</feature>
<dbReference type="GO" id="GO:0005789">
    <property type="term" value="C:endoplasmic reticulum membrane"/>
    <property type="evidence" value="ECO:0007669"/>
    <property type="project" value="UniProtKB-SubCell"/>
</dbReference>
<dbReference type="InterPro" id="IPR015399">
    <property type="entry name" value="DUF1977_DnaJ-like"/>
</dbReference>
<dbReference type="InterPro" id="IPR001623">
    <property type="entry name" value="DnaJ_domain"/>
</dbReference>
<evidence type="ECO:0000256" key="2">
    <source>
        <dbReference type="ARBA" id="ARBA00022692"/>
    </source>
</evidence>
<dbReference type="InterPro" id="IPR036869">
    <property type="entry name" value="J_dom_sf"/>
</dbReference>
<evidence type="ECO:0000256" key="5">
    <source>
        <dbReference type="ARBA" id="ARBA00023136"/>
    </source>
</evidence>
<dbReference type="SMART" id="SM00271">
    <property type="entry name" value="DnaJ"/>
    <property type="match status" value="1"/>
</dbReference>
<dbReference type="OrthoDB" id="1507364at2759"/>
<dbReference type="InterPro" id="IPR051100">
    <property type="entry name" value="DnaJ_subfamily_B/C"/>
</dbReference>
<keyword evidence="9" id="KW-1185">Reference proteome</keyword>
<dbReference type="CDD" id="cd06257">
    <property type="entry name" value="DnaJ"/>
    <property type="match status" value="1"/>
</dbReference>